<proteinExistence type="predicted"/>
<comment type="caution">
    <text evidence="2">The sequence shown here is derived from an EMBL/GenBank/DDBJ whole genome shotgun (WGS) entry which is preliminary data.</text>
</comment>
<sequence>MSVVRTNLICITFFRPYMPFIVLFVEMFGLFSYISDKKGPCSFFVSSSYPFIG</sequence>
<evidence type="ECO:0000313" key="2">
    <source>
        <dbReference type="EMBL" id="KAE9616953.1"/>
    </source>
</evidence>
<reference evidence="3" key="1">
    <citation type="journal article" date="2020" name="Nat. Commun.">
        <title>Genome sequence of the cluster root forming white lupin.</title>
        <authorList>
            <person name="Hufnagel B."/>
            <person name="Marques A."/>
            <person name="Soriano A."/>
            <person name="Marques L."/>
            <person name="Divol F."/>
            <person name="Doumas P."/>
            <person name="Sallet E."/>
            <person name="Mancinotti D."/>
            <person name="Carrere S."/>
            <person name="Marande W."/>
            <person name="Arribat S."/>
            <person name="Keller J."/>
            <person name="Huneau C."/>
            <person name="Blein T."/>
            <person name="Aime D."/>
            <person name="Laguerre M."/>
            <person name="Taylor J."/>
            <person name="Schubert V."/>
            <person name="Nelson M."/>
            <person name="Geu-Flores F."/>
            <person name="Crespi M."/>
            <person name="Gallardo-Guerrero K."/>
            <person name="Delaux P.-M."/>
            <person name="Salse J."/>
            <person name="Berges H."/>
            <person name="Guyot R."/>
            <person name="Gouzy J."/>
            <person name="Peret B."/>
        </authorList>
    </citation>
    <scope>NUCLEOTIDE SEQUENCE [LARGE SCALE GENOMIC DNA]</scope>
    <source>
        <strain evidence="3">cv. Amiga</strain>
    </source>
</reference>
<keyword evidence="1" id="KW-1133">Transmembrane helix</keyword>
<organism evidence="2 3">
    <name type="scientific">Lupinus albus</name>
    <name type="common">White lupine</name>
    <name type="synonym">Lupinus termis</name>
    <dbReference type="NCBI Taxonomy" id="3870"/>
    <lineage>
        <taxon>Eukaryota</taxon>
        <taxon>Viridiplantae</taxon>
        <taxon>Streptophyta</taxon>
        <taxon>Embryophyta</taxon>
        <taxon>Tracheophyta</taxon>
        <taxon>Spermatophyta</taxon>
        <taxon>Magnoliopsida</taxon>
        <taxon>eudicotyledons</taxon>
        <taxon>Gunneridae</taxon>
        <taxon>Pentapetalae</taxon>
        <taxon>rosids</taxon>
        <taxon>fabids</taxon>
        <taxon>Fabales</taxon>
        <taxon>Fabaceae</taxon>
        <taxon>Papilionoideae</taxon>
        <taxon>50 kb inversion clade</taxon>
        <taxon>genistoids sensu lato</taxon>
        <taxon>core genistoids</taxon>
        <taxon>Genisteae</taxon>
        <taxon>Lupinus</taxon>
    </lineage>
</organism>
<accession>A0A6A4QTX5</accession>
<dbReference type="Proteomes" id="UP000447434">
    <property type="component" value="Chromosome 3"/>
</dbReference>
<name>A0A6A4QTX5_LUPAL</name>
<dbReference type="EMBL" id="WOCE01000003">
    <property type="protein sequence ID" value="KAE9616953.1"/>
    <property type="molecule type" value="Genomic_DNA"/>
</dbReference>
<evidence type="ECO:0000256" key="1">
    <source>
        <dbReference type="SAM" id="Phobius"/>
    </source>
</evidence>
<keyword evidence="3" id="KW-1185">Reference proteome</keyword>
<gene>
    <name evidence="2" type="ORF">Lalb_Chr03g0030251</name>
</gene>
<keyword evidence="1" id="KW-0472">Membrane</keyword>
<keyword evidence="1" id="KW-0812">Transmembrane</keyword>
<evidence type="ECO:0000313" key="3">
    <source>
        <dbReference type="Proteomes" id="UP000447434"/>
    </source>
</evidence>
<dbReference type="AlphaFoldDB" id="A0A6A4QTX5"/>
<feature type="transmembrane region" description="Helical" evidence="1">
    <location>
        <begin position="17"/>
        <end position="34"/>
    </location>
</feature>
<protein>
    <submittedName>
        <fullName evidence="2">Uncharacterized protein</fullName>
    </submittedName>
</protein>